<feature type="compositionally biased region" description="Acidic residues" evidence="1">
    <location>
        <begin position="21"/>
        <end position="30"/>
    </location>
</feature>
<dbReference type="OrthoDB" id="660257at2759"/>
<feature type="region of interest" description="Disordered" evidence="1">
    <location>
        <begin position="1"/>
        <end position="116"/>
    </location>
</feature>
<accession>A0A7J0GTW4</accession>
<evidence type="ECO:0000313" key="2">
    <source>
        <dbReference type="EMBL" id="GFZ14233.1"/>
    </source>
</evidence>
<name>A0A7J0GTW4_9ERIC</name>
<proteinExistence type="predicted"/>
<protein>
    <submittedName>
        <fullName evidence="2">TRAF-like superfamily protein</fullName>
    </submittedName>
</protein>
<reference evidence="2 3" key="1">
    <citation type="submission" date="2019-07" db="EMBL/GenBank/DDBJ databases">
        <title>De Novo Assembly of kiwifruit Actinidia rufa.</title>
        <authorList>
            <person name="Sugita-Konishi S."/>
            <person name="Sato K."/>
            <person name="Mori E."/>
            <person name="Abe Y."/>
            <person name="Kisaki G."/>
            <person name="Hamano K."/>
            <person name="Suezawa K."/>
            <person name="Otani M."/>
            <person name="Fukuda T."/>
            <person name="Manabe T."/>
            <person name="Gomi K."/>
            <person name="Tabuchi M."/>
            <person name="Akimitsu K."/>
            <person name="Kataoka I."/>
        </authorList>
    </citation>
    <scope>NUCLEOTIDE SEQUENCE [LARGE SCALE GENOMIC DNA]</scope>
    <source>
        <strain evidence="3">cv. Fuchu</strain>
    </source>
</reference>
<sequence>MKTKDFMTEEAESVLEKPDTLEDDSDESDSVDCVAEMLHPDSEDRDTSPANWDTDTSEVHPLTEGNSSGVGGFSAKSPNSPSRGMNQRNKSSNGVTGWASEAHSQPSASVRDATQPNYAPENVLSFEDFIMELKKHVVMKAKSDSNAASVSDSASIRKPSSDVSPRAEIAVALKSDTHKAAASKPTEKPLVEQMPVTSKPVNALGVSGLGPTTPVASMVHTTPLQARSVSAAGRWGPEPSSGTHDYFCHKPFSIVYTAAQLDVRTNAFATDLQEDGTKLGETKPFIWNDEHGIAKATRSSTSFQSFSSNGPYHLNRQLSFLGDIGMSNDMDPSTSSYRFKRTQSYCDDGFHRGYSSLGGHFDSLPGTGTIPLANPRTYVNGHIDGLVPNHWPMVGSDLSTLSTRNVEGDGYSYHIPNYSNLACGINGFPVFPPSNVH</sequence>
<dbReference type="PANTHER" id="PTHR47477">
    <property type="entry name" value="TNF RECEPTOR-ASSOCIATED FACTOR HOMOLOG 1A"/>
    <property type="match status" value="1"/>
</dbReference>
<dbReference type="PANTHER" id="PTHR47477:SF8">
    <property type="entry name" value="TNF RECEPTOR-ASSOCIATED FACTOR HOMOLOG 1A"/>
    <property type="match status" value="1"/>
</dbReference>
<evidence type="ECO:0000256" key="1">
    <source>
        <dbReference type="SAM" id="MobiDB-lite"/>
    </source>
</evidence>
<dbReference type="EMBL" id="BJWL01000024">
    <property type="protein sequence ID" value="GFZ14233.1"/>
    <property type="molecule type" value="Genomic_DNA"/>
</dbReference>
<dbReference type="Proteomes" id="UP000585474">
    <property type="component" value="Unassembled WGS sequence"/>
</dbReference>
<organism evidence="2 3">
    <name type="scientific">Actinidia rufa</name>
    <dbReference type="NCBI Taxonomy" id="165716"/>
    <lineage>
        <taxon>Eukaryota</taxon>
        <taxon>Viridiplantae</taxon>
        <taxon>Streptophyta</taxon>
        <taxon>Embryophyta</taxon>
        <taxon>Tracheophyta</taxon>
        <taxon>Spermatophyta</taxon>
        <taxon>Magnoliopsida</taxon>
        <taxon>eudicotyledons</taxon>
        <taxon>Gunneridae</taxon>
        <taxon>Pentapetalae</taxon>
        <taxon>asterids</taxon>
        <taxon>Ericales</taxon>
        <taxon>Actinidiaceae</taxon>
        <taxon>Actinidia</taxon>
    </lineage>
</organism>
<dbReference type="InterPro" id="IPR055327">
    <property type="entry name" value="TRAF1A/B"/>
</dbReference>
<dbReference type="AlphaFoldDB" id="A0A7J0GTW4"/>
<evidence type="ECO:0000313" key="3">
    <source>
        <dbReference type="Proteomes" id="UP000585474"/>
    </source>
</evidence>
<feature type="compositionally biased region" description="Low complexity" evidence="1">
    <location>
        <begin position="144"/>
        <end position="154"/>
    </location>
</feature>
<feature type="region of interest" description="Disordered" evidence="1">
    <location>
        <begin position="143"/>
        <end position="194"/>
    </location>
</feature>
<gene>
    <name evidence="2" type="ORF">Acr_24g0004230</name>
</gene>
<keyword evidence="3" id="KW-1185">Reference proteome</keyword>
<feature type="compositionally biased region" description="Basic and acidic residues" evidence="1">
    <location>
        <begin position="38"/>
        <end position="47"/>
    </location>
</feature>
<feature type="compositionally biased region" description="Polar residues" evidence="1">
    <location>
        <begin position="76"/>
        <end position="95"/>
    </location>
</feature>
<comment type="caution">
    <text evidence="2">The sequence shown here is derived from an EMBL/GenBank/DDBJ whole genome shotgun (WGS) entry which is preliminary data.</text>
</comment>
<feature type="compositionally biased region" description="Polar residues" evidence="1">
    <location>
        <begin position="102"/>
        <end position="116"/>
    </location>
</feature>
<feature type="compositionally biased region" description="Basic and acidic residues" evidence="1">
    <location>
        <begin position="175"/>
        <end position="190"/>
    </location>
</feature>